<comment type="caution">
    <text evidence="2">The sequence shown here is derived from an EMBL/GenBank/DDBJ whole genome shotgun (WGS) entry which is preliminary data.</text>
</comment>
<dbReference type="PANTHER" id="PTHR35117:SF1">
    <property type="entry name" value="MYOSIN-M HEAVY PROTEIN"/>
    <property type="match status" value="1"/>
</dbReference>
<dbReference type="OrthoDB" id="1939654at2759"/>
<dbReference type="EMBL" id="NKXS01000344">
    <property type="protein sequence ID" value="PIN24868.1"/>
    <property type="molecule type" value="Genomic_DNA"/>
</dbReference>
<organism evidence="2 3">
    <name type="scientific">Handroanthus impetiginosus</name>
    <dbReference type="NCBI Taxonomy" id="429701"/>
    <lineage>
        <taxon>Eukaryota</taxon>
        <taxon>Viridiplantae</taxon>
        <taxon>Streptophyta</taxon>
        <taxon>Embryophyta</taxon>
        <taxon>Tracheophyta</taxon>
        <taxon>Spermatophyta</taxon>
        <taxon>Magnoliopsida</taxon>
        <taxon>eudicotyledons</taxon>
        <taxon>Gunneridae</taxon>
        <taxon>Pentapetalae</taxon>
        <taxon>asterids</taxon>
        <taxon>lamiids</taxon>
        <taxon>Lamiales</taxon>
        <taxon>Bignoniaceae</taxon>
        <taxon>Crescentiina</taxon>
        <taxon>Tabebuia alliance</taxon>
        <taxon>Handroanthus</taxon>
    </lineage>
</organism>
<feature type="region of interest" description="Disordered" evidence="1">
    <location>
        <begin position="147"/>
        <end position="191"/>
    </location>
</feature>
<feature type="region of interest" description="Disordered" evidence="1">
    <location>
        <begin position="311"/>
        <end position="333"/>
    </location>
</feature>
<dbReference type="Proteomes" id="UP000231279">
    <property type="component" value="Unassembled WGS sequence"/>
</dbReference>
<evidence type="ECO:0000313" key="3">
    <source>
        <dbReference type="Proteomes" id="UP000231279"/>
    </source>
</evidence>
<evidence type="ECO:0000313" key="2">
    <source>
        <dbReference type="EMBL" id="PIN24868.1"/>
    </source>
</evidence>
<feature type="compositionally biased region" description="Polar residues" evidence="1">
    <location>
        <begin position="165"/>
        <end position="174"/>
    </location>
</feature>
<proteinExistence type="predicted"/>
<name>A0A2G9I530_9LAMI</name>
<gene>
    <name evidence="2" type="ORF">CDL12_02382</name>
</gene>
<sequence>MQEVMNTYNASGNSVVNPTPPLHPAPAAAASGAVASQAELAVTRSAGYHPMYNSPAMMSTSRPSNTLKDPTNFSTPVTYQATTKRKGSKDASDGPVTSKRSRKCIQSKDVNLVTQSSNSERNQEKSLINLDNAPNGHGSNVVKCLFNQEPQSPPANSAVPKTPPLASSSQTEKSGSPLEICSTATSNKDNTPQQIISANCTIISSETIRVSPNKQISLYSIEKNHISTSSPLKTNSRRFNMKDHVKGRLDFGASEMPMITESRTPETNSTSESDKDGDFLDLDLPNLDAFGLDFNLSEFLVDFDFESEGPGLSSQRVLDSSPDSHSGPLATSGNVEMAGARHVTTQFSPTMAGFLGENDMNLVGTDTVSAMRSVTKCIRIVSPVKSQRSILAMENLSDRN</sequence>
<feature type="compositionally biased region" description="Polar residues" evidence="1">
    <location>
        <begin position="182"/>
        <end position="191"/>
    </location>
</feature>
<keyword evidence="3" id="KW-1185">Reference proteome</keyword>
<feature type="compositionally biased region" description="Polar residues" evidence="1">
    <location>
        <begin position="108"/>
        <end position="120"/>
    </location>
</feature>
<reference evidence="3" key="1">
    <citation type="journal article" date="2018" name="Gigascience">
        <title>Genome assembly of the Pink Ipe (Handroanthus impetiginosus, Bignoniaceae), a highly valued, ecologically keystone Neotropical timber forest tree.</title>
        <authorList>
            <person name="Silva-Junior O.B."/>
            <person name="Grattapaglia D."/>
            <person name="Novaes E."/>
            <person name="Collevatti R.G."/>
        </authorList>
    </citation>
    <scope>NUCLEOTIDE SEQUENCE [LARGE SCALE GENOMIC DNA]</scope>
    <source>
        <strain evidence="3">cv. UFG-1</strain>
    </source>
</reference>
<protein>
    <submittedName>
        <fullName evidence="2">Uncharacterized protein</fullName>
    </submittedName>
</protein>
<dbReference type="STRING" id="429701.A0A2G9I530"/>
<feature type="compositionally biased region" description="Polar residues" evidence="1">
    <location>
        <begin position="1"/>
        <end position="17"/>
    </location>
</feature>
<feature type="compositionally biased region" description="Polar residues" evidence="1">
    <location>
        <begin position="56"/>
        <end position="82"/>
    </location>
</feature>
<dbReference type="AlphaFoldDB" id="A0A2G9I530"/>
<feature type="region of interest" description="Disordered" evidence="1">
    <location>
        <begin position="1"/>
        <end position="28"/>
    </location>
</feature>
<accession>A0A2G9I530</accession>
<feature type="region of interest" description="Disordered" evidence="1">
    <location>
        <begin position="53"/>
        <end position="134"/>
    </location>
</feature>
<evidence type="ECO:0000256" key="1">
    <source>
        <dbReference type="SAM" id="MobiDB-lite"/>
    </source>
</evidence>
<feature type="compositionally biased region" description="Polar residues" evidence="1">
    <location>
        <begin position="312"/>
        <end position="333"/>
    </location>
</feature>
<dbReference type="PANTHER" id="PTHR35117">
    <property type="entry name" value="MYOSIN-M HEAVY PROTEIN"/>
    <property type="match status" value="1"/>
</dbReference>